<evidence type="ECO:0000259" key="1">
    <source>
        <dbReference type="Pfam" id="PF10441"/>
    </source>
</evidence>
<evidence type="ECO:0000313" key="2">
    <source>
        <dbReference type="EMBL" id="RZC42407.1"/>
    </source>
</evidence>
<dbReference type="Proteomes" id="UP000292052">
    <property type="component" value="Unassembled WGS sequence"/>
</dbReference>
<dbReference type="OrthoDB" id="160374at2759"/>
<dbReference type="InterPro" id="IPR052609">
    <property type="entry name" value="Ribosome_Biogenesis_Reg"/>
</dbReference>
<dbReference type="PANTHER" id="PTHR15682">
    <property type="entry name" value="UNHEALTHY RIBOSOME BIOGENESIS PROTEIN 2 HOMOLOG"/>
    <property type="match status" value="1"/>
</dbReference>
<reference evidence="2 3" key="1">
    <citation type="submission" date="2017-03" db="EMBL/GenBank/DDBJ databases">
        <title>Genome of the blue death feigning beetle - Asbolus verrucosus.</title>
        <authorList>
            <person name="Rider S.D."/>
        </authorList>
    </citation>
    <scope>NUCLEOTIDE SEQUENCE [LARGE SCALE GENOMIC DNA]</scope>
    <source>
        <strain evidence="2">Butters</strain>
        <tissue evidence="2">Head and leg muscle</tissue>
    </source>
</reference>
<dbReference type="GO" id="GO:0005730">
    <property type="term" value="C:nucleolus"/>
    <property type="evidence" value="ECO:0007669"/>
    <property type="project" value="TreeGrafter"/>
</dbReference>
<sequence length="841" mass="96753">MIPTLKSGIENPQLNETVYAFKGSLENHEINSEYNVDDILPKTVLKYFTNCIINLASWQVINLFKTLLYHLSKSVEELPELKGENGKLVYIEILSTLTCWVLLSVRMAEHTVATSTVEKFVGGLEELRTILGKFGVALLHKEHNHILMRGFLNLCYYWAEIYITLEYYSISNNVKMKRTTDSNLSSCNLTYLHSYLSDKEWCLISERITNFGGKPCKEIMQKLVIQKLRAILIFENNVSEDVTGPIIRSLSTNIHTNSTKIFTDRFIVNNVLDKLPSSVIMNLSETVVKDLFDGGVDMMQDSPVYDSQVITNGVLCKRKHDEATVKKACCSKIISILPTEIFLNSNVEEFFEKATKILVFEGDGQAMDLKVHNDKIEKYLEILRKLPIIFCAESSQKLLLLLLFSLHRDINESNCSVALKKSCESLIVSIIQHNKFNLLDLFEARIFLEMLVKNFERSEDLFFYIAHNIFKNDTAIDGFQTGIEFIKENIQETKCLRFATVVLNLLSKIKKVKISTNSKELCFKYKSTICNKIAKVISKKRPENRLIEPYAIVLKSVLAKDEDGLLSKLKSSLHDYVEFSISNLTDENLRGSLLLFTTILHHKTILTDFNDDFVLSIWNNLKAVTITNELMEDYSQVVTLIVSLIPNEQFTNIFEDLLRITVPLTSAIVDFFLLSVTILMTKKTDHFIHVFNLSVLLMENLLKYRNPLIMDRLPPYLLQYRILLKELCTNSNSTLILEQNQVQKIADCAHKLEKLTKSLVECTKDMSRIAMYLIADILGQYELDTLYTNVKKHLNNCIYSLISLCDQHAVQYLMRVLSNASTEIFKIMYENYKKYYRFTGK</sequence>
<dbReference type="AlphaFoldDB" id="A0A482WC49"/>
<dbReference type="GO" id="GO:0042254">
    <property type="term" value="P:ribosome biogenesis"/>
    <property type="evidence" value="ECO:0007669"/>
    <property type="project" value="TreeGrafter"/>
</dbReference>
<feature type="domain" description="Nucleolar 27S pre-rRNA processing Urb2/Npa2 C-terminal" evidence="1">
    <location>
        <begin position="652"/>
        <end position="841"/>
    </location>
</feature>
<gene>
    <name evidence="2" type="ORF">BDFB_000322</name>
</gene>
<protein>
    <recommendedName>
        <fullName evidence="1">Nucleolar 27S pre-rRNA processing Urb2/Npa2 C-terminal domain-containing protein</fullName>
    </recommendedName>
</protein>
<organism evidence="2 3">
    <name type="scientific">Asbolus verrucosus</name>
    <name type="common">Desert ironclad beetle</name>
    <dbReference type="NCBI Taxonomy" id="1661398"/>
    <lineage>
        <taxon>Eukaryota</taxon>
        <taxon>Metazoa</taxon>
        <taxon>Ecdysozoa</taxon>
        <taxon>Arthropoda</taxon>
        <taxon>Hexapoda</taxon>
        <taxon>Insecta</taxon>
        <taxon>Pterygota</taxon>
        <taxon>Neoptera</taxon>
        <taxon>Endopterygota</taxon>
        <taxon>Coleoptera</taxon>
        <taxon>Polyphaga</taxon>
        <taxon>Cucujiformia</taxon>
        <taxon>Tenebrionidae</taxon>
        <taxon>Pimeliinae</taxon>
        <taxon>Asbolus</taxon>
    </lineage>
</organism>
<accession>A0A482WC49</accession>
<name>A0A482WC49_ASBVE</name>
<keyword evidence="3" id="KW-1185">Reference proteome</keyword>
<dbReference type="EMBL" id="QDEB01008189">
    <property type="protein sequence ID" value="RZC42407.1"/>
    <property type="molecule type" value="Genomic_DNA"/>
</dbReference>
<proteinExistence type="predicted"/>
<comment type="caution">
    <text evidence="2">The sequence shown here is derived from an EMBL/GenBank/DDBJ whole genome shotgun (WGS) entry which is preliminary data.</text>
</comment>
<dbReference type="PANTHER" id="PTHR15682:SF2">
    <property type="entry name" value="UNHEALTHY RIBOSOME BIOGENESIS PROTEIN 2 HOMOLOG"/>
    <property type="match status" value="1"/>
</dbReference>
<dbReference type="Pfam" id="PF10441">
    <property type="entry name" value="Urb2"/>
    <property type="match status" value="1"/>
</dbReference>
<feature type="non-terminal residue" evidence="2">
    <location>
        <position position="841"/>
    </location>
</feature>
<evidence type="ECO:0000313" key="3">
    <source>
        <dbReference type="Proteomes" id="UP000292052"/>
    </source>
</evidence>
<dbReference type="InterPro" id="IPR018849">
    <property type="entry name" value="Urb2/Npa2_C"/>
</dbReference>
<dbReference type="STRING" id="1661398.A0A482WC49"/>